<dbReference type="NCBIfam" id="NF033709">
    <property type="entry name" value="PorV_fam"/>
    <property type="match status" value="1"/>
</dbReference>
<accession>A0ABS9CF81</accession>
<dbReference type="RefSeq" id="WP_301637777.1">
    <property type="nucleotide sequence ID" value="NZ_JADYTN010000007.1"/>
</dbReference>
<dbReference type="EMBL" id="JADYTN010000007">
    <property type="protein sequence ID" value="MCF2563384.1"/>
    <property type="molecule type" value="Genomic_DNA"/>
</dbReference>
<feature type="signal peptide" evidence="1">
    <location>
        <begin position="1"/>
        <end position="19"/>
    </location>
</feature>
<feature type="chain" id="PRO_5046427183" evidence="1">
    <location>
        <begin position="20"/>
        <end position="314"/>
    </location>
</feature>
<comment type="caution">
    <text evidence="2">The sequence shown here is derived from an EMBL/GenBank/DDBJ whole genome shotgun (WGS) entry which is preliminary data.</text>
</comment>
<keyword evidence="1" id="KW-0732">Signal</keyword>
<evidence type="ECO:0000313" key="3">
    <source>
        <dbReference type="Proteomes" id="UP001200470"/>
    </source>
</evidence>
<dbReference type="Proteomes" id="UP001200470">
    <property type="component" value="Unassembled WGS sequence"/>
</dbReference>
<evidence type="ECO:0000256" key="1">
    <source>
        <dbReference type="SAM" id="SignalP"/>
    </source>
</evidence>
<sequence>MKQVILTLISLCTASATVAQESQEVYTFLRLPVSVHAAALGGDNISISDDDASLVFHNPALISNVSDRTLNLNYMTYMEGVKTASAAFVKAWGERATWAVSAQYMDYGDMRQMDASGTDLGDLSAKDIALSASLAYLLGDRWSGGVTLRYITSDLAGYHSQAIAADLGLNYYDEDHGISLSASARNLGGQVQTYADTHEDLPLDVAVGISKRLSAAPLRFSATLSRLNSWDVSLLKHLTIGVDVFLGDHVYVAAGYHFRRPSEMRLSDGDGESSHGAGLSCGAGLQLERFKFHVAYARYHVSASSLLLGASYSF</sequence>
<organism evidence="2 3">
    <name type="scientific">Xylanibacter brevis</name>
    <dbReference type="NCBI Taxonomy" id="83231"/>
    <lineage>
        <taxon>Bacteria</taxon>
        <taxon>Pseudomonadati</taxon>
        <taxon>Bacteroidota</taxon>
        <taxon>Bacteroidia</taxon>
        <taxon>Bacteroidales</taxon>
        <taxon>Prevotellaceae</taxon>
        <taxon>Xylanibacter</taxon>
    </lineage>
</organism>
<proteinExistence type="predicted"/>
<name>A0ABS9CF81_9BACT</name>
<protein>
    <submittedName>
        <fullName evidence="2">Type IX secretion system protein PorQ</fullName>
    </submittedName>
</protein>
<gene>
    <name evidence="2" type="primary">porQ</name>
    <name evidence="2" type="ORF">I6E12_04570</name>
</gene>
<dbReference type="Gene3D" id="2.40.160.60">
    <property type="entry name" value="Outer membrane protein transport protein (OMPP1/FadL/TodX)"/>
    <property type="match status" value="1"/>
</dbReference>
<dbReference type="SUPFAM" id="SSF56935">
    <property type="entry name" value="Porins"/>
    <property type="match status" value="1"/>
</dbReference>
<reference evidence="2 3" key="1">
    <citation type="submission" date="2020-12" db="EMBL/GenBank/DDBJ databases">
        <title>Whole genome sequences of gut porcine anaerobes.</title>
        <authorList>
            <person name="Kubasova T."/>
            <person name="Jahodarova E."/>
            <person name="Rychlik I."/>
        </authorList>
    </citation>
    <scope>NUCLEOTIDE SEQUENCE [LARGE SCALE GENOMIC DNA]</scope>
    <source>
        <strain evidence="2 3">An925</strain>
    </source>
</reference>
<dbReference type="NCBIfam" id="NF033711">
    <property type="entry name" value="T9SS_PorQ"/>
    <property type="match status" value="1"/>
</dbReference>
<evidence type="ECO:0000313" key="2">
    <source>
        <dbReference type="EMBL" id="MCF2563384.1"/>
    </source>
</evidence>
<keyword evidence="3" id="KW-1185">Reference proteome</keyword>